<evidence type="ECO:0000313" key="3">
    <source>
        <dbReference type="Proteomes" id="UP000757435"/>
    </source>
</evidence>
<feature type="region of interest" description="Disordered" evidence="1">
    <location>
        <begin position="75"/>
        <end position="98"/>
    </location>
</feature>
<protein>
    <submittedName>
        <fullName evidence="2">Uncharacterized protein</fullName>
    </submittedName>
</protein>
<evidence type="ECO:0000256" key="1">
    <source>
        <dbReference type="SAM" id="MobiDB-lite"/>
    </source>
</evidence>
<dbReference type="EMBL" id="JAHHHD010000003">
    <property type="protein sequence ID" value="MBW4657782.1"/>
    <property type="molecule type" value="Genomic_DNA"/>
</dbReference>
<reference evidence="2" key="1">
    <citation type="submission" date="2021-05" db="EMBL/GenBank/DDBJ databases">
        <authorList>
            <person name="Pietrasiak N."/>
            <person name="Ward R."/>
            <person name="Stajich J.E."/>
            <person name="Kurbessoian T."/>
        </authorList>
    </citation>
    <scope>NUCLEOTIDE SEQUENCE</scope>
    <source>
        <strain evidence="2">UHER 2000/2452</strain>
    </source>
</reference>
<name>A0A951Q7L7_9CYAN</name>
<evidence type="ECO:0000313" key="2">
    <source>
        <dbReference type="EMBL" id="MBW4657782.1"/>
    </source>
</evidence>
<dbReference type="Proteomes" id="UP000757435">
    <property type="component" value="Unassembled WGS sequence"/>
</dbReference>
<accession>A0A951Q7L7</accession>
<proteinExistence type="predicted"/>
<comment type="caution">
    <text evidence="2">The sequence shown here is derived from an EMBL/GenBank/DDBJ whole genome shotgun (WGS) entry which is preliminary data.</text>
</comment>
<reference evidence="2" key="2">
    <citation type="journal article" date="2022" name="Microbiol. Resour. Announc.">
        <title>Metagenome Sequencing to Explore Phylogenomics of Terrestrial Cyanobacteria.</title>
        <authorList>
            <person name="Ward R.D."/>
            <person name="Stajich J.E."/>
            <person name="Johansen J.R."/>
            <person name="Huntemann M."/>
            <person name="Clum A."/>
            <person name="Foster B."/>
            <person name="Foster B."/>
            <person name="Roux S."/>
            <person name="Palaniappan K."/>
            <person name="Varghese N."/>
            <person name="Mukherjee S."/>
            <person name="Reddy T.B.K."/>
            <person name="Daum C."/>
            <person name="Copeland A."/>
            <person name="Chen I.A."/>
            <person name="Ivanova N.N."/>
            <person name="Kyrpides N.C."/>
            <person name="Shapiro N."/>
            <person name="Eloe-Fadrosh E.A."/>
            <person name="Pietrasiak N."/>
        </authorList>
    </citation>
    <scope>NUCLEOTIDE SEQUENCE</scope>
    <source>
        <strain evidence="2">UHER 2000/2452</strain>
    </source>
</reference>
<gene>
    <name evidence="2" type="ORF">KME15_03845</name>
</gene>
<sequence>MPLTLFRNEDIALASQRDTFFAGREGRERGDRRGEFLLIKWLKAMRWGNSLEEIEQGIDFSGVALLQLELRNDCYGNRQRGEDGDILGGARSAPPKMS</sequence>
<organism evidence="2 3">
    <name type="scientific">Drouetiella hepatica Uher 2000/2452</name>
    <dbReference type="NCBI Taxonomy" id="904376"/>
    <lineage>
        <taxon>Bacteria</taxon>
        <taxon>Bacillati</taxon>
        <taxon>Cyanobacteriota</taxon>
        <taxon>Cyanophyceae</taxon>
        <taxon>Oculatellales</taxon>
        <taxon>Oculatellaceae</taxon>
        <taxon>Drouetiella</taxon>
    </lineage>
</organism>
<dbReference type="AlphaFoldDB" id="A0A951Q7L7"/>